<sequence length="94" mass="9793">PALQVAGDSGPASSGRSTTSTINRNRVHQGGLPEPGAAGPQEGGWKRQSYQAEVQRVVVIFGHGQVHGQGHTVGKDGEQDDRLEGPGARVKESL</sequence>
<feature type="region of interest" description="Disordered" evidence="1">
    <location>
        <begin position="65"/>
        <end position="94"/>
    </location>
</feature>
<feature type="compositionally biased region" description="Low complexity" evidence="1">
    <location>
        <begin position="29"/>
        <end position="40"/>
    </location>
</feature>
<evidence type="ECO:0000313" key="2">
    <source>
        <dbReference type="EMBL" id="KAK2086231.1"/>
    </source>
</evidence>
<feature type="compositionally biased region" description="Basic and acidic residues" evidence="1">
    <location>
        <begin position="73"/>
        <end position="94"/>
    </location>
</feature>
<feature type="compositionally biased region" description="Polar residues" evidence="1">
    <location>
        <begin position="11"/>
        <end position="24"/>
    </location>
</feature>
<dbReference type="EMBL" id="JASSZA010000020">
    <property type="protein sequence ID" value="KAK2086231.1"/>
    <property type="molecule type" value="Genomic_DNA"/>
</dbReference>
<feature type="region of interest" description="Disordered" evidence="1">
    <location>
        <begin position="1"/>
        <end position="49"/>
    </location>
</feature>
<protein>
    <submittedName>
        <fullName evidence="2">Uncharacterized protein</fullName>
    </submittedName>
</protein>
<feature type="non-terminal residue" evidence="2">
    <location>
        <position position="1"/>
    </location>
</feature>
<comment type="caution">
    <text evidence="2">The sequence shown here is derived from an EMBL/GenBank/DDBJ whole genome shotgun (WGS) entry which is preliminary data.</text>
</comment>
<proteinExistence type="predicted"/>
<reference evidence="2 3" key="1">
    <citation type="submission" date="2023-05" db="EMBL/GenBank/DDBJ databases">
        <title>B98-5 Cell Line De Novo Hybrid Assembly: An Optical Mapping Approach.</title>
        <authorList>
            <person name="Kananen K."/>
            <person name="Auerbach J.A."/>
            <person name="Kautto E."/>
            <person name="Blachly J.S."/>
        </authorList>
    </citation>
    <scope>NUCLEOTIDE SEQUENCE [LARGE SCALE GENOMIC DNA]</scope>
    <source>
        <strain evidence="2">B95-8</strain>
        <tissue evidence="2">Cell line</tissue>
    </source>
</reference>
<accession>A0ABQ9TN97</accession>
<name>A0ABQ9TN97_SAGOE</name>
<organism evidence="2 3">
    <name type="scientific">Saguinus oedipus</name>
    <name type="common">Cotton-top tamarin</name>
    <name type="synonym">Oedipomidas oedipus</name>
    <dbReference type="NCBI Taxonomy" id="9490"/>
    <lineage>
        <taxon>Eukaryota</taxon>
        <taxon>Metazoa</taxon>
        <taxon>Chordata</taxon>
        <taxon>Craniata</taxon>
        <taxon>Vertebrata</taxon>
        <taxon>Euteleostomi</taxon>
        <taxon>Mammalia</taxon>
        <taxon>Eutheria</taxon>
        <taxon>Euarchontoglires</taxon>
        <taxon>Primates</taxon>
        <taxon>Haplorrhini</taxon>
        <taxon>Platyrrhini</taxon>
        <taxon>Cebidae</taxon>
        <taxon>Callitrichinae</taxon>
        <taxon>Saguinus</taxon>
    </lineage>
</organism>
<evidence type="ECO:0000313" key="3">
    <source>
        <dbReference type="Proteomes" id="UP001266305"/>
    </source>
</evidence>
<keyword evidence="3" id="KW-1185">Reference proteome</keyword>
<evidence type="ECO:0000256" key="1">
    <source>
        <dbReference type="SAM" id="MobiDB-lite"/>
    </source>
</evidence>
<gene>
    <name evidence="2" type="ORF">P7K49_035656</name>
</gene>
<dbReference type="Proteomes" id="UP001266305">
    <property type="component" value="Unassembled WGS sequence"/>
</dbReference>